<name>A0A7J7LM19_9MAGN</name>
<accession>A0A7J7LM19</accession>
<evidence type="ECO:0000313" key="1">
    <source>
        <dbReference type="EMBL" id="KAF6143673.1"/>
    </source>
</evidence>
<evidence type="ECO:0000313" key="2">
    <source>
        <dbReference type="Proteomes" id="UP000541444"/>
    </source>
</evidence>
<sequence>MRGGGGGGGGDDMKDDLCPICDQAFHENPSRKYLNCQFPTCGTFQWLSEVIRQSSNSPSMRAHLSKMVALVTKKLGTGGDNVLGGL</sequence>
<keyword evidence="2" id="KW-1185">Reference proteome</keyword>
<proteinExistence type="predicted"/>
<dbReference type="AlphaFoldDB" id="A0A7J7LM19"/>
<protein>
    <submittedName>
        <fullName evidence="1">Uncharacterized protein</fullName>
    </submittedName>
</protein>
<gene>
    <name evidence="1" type="ORF">GIB67_021683</name>
</gene>
<reference evidence="1 2" key="1">
    <citation type="journal article" date="2020" name="IScience">
        <title>Genome Sequencing of the Endangered Kingdonia uniflora (Circaeasteraceae, Ranunculales) Reveals Potential Mechanisms of Evolutionary Specialization.</title>
        <authorList>
            <person name="Sun Y."/>
            <person name="Deng T."/>
            <person name="Zhang A."/>
            <person name="Moore M.J."/>
            <person name="Landis J.B."/>
            <person name="Lin N."/>
            <person name="Zhang H."/>
            <person name="Zhang X."/>
            <person name="Huang J."/>
            <person name="Zhang X."/>
            <person name="Sun H."/>
            <person name="Wang H."/>
        </authorList>
    </citation>
    <scope>NUCLEOTIDE SEQUENCE [LARGE SCALE GENOMIC DNA]</scope>
    <source>
        <strain evidence="1">TB1705</strain>
        <tissue evidence="1">Leaf</tissue>
    </source>
</reference>
<dbReference type="Proteomes" id="UP000541444">
    <property type="component" value="Unassembled WGS sequence"/>
</dbReference>
<comment type="caution">
    <text evidence="1">The sequence shown here is derived from an EMBL/GenBank/DDBJ whole genome shotgun (WGS) entry which is preliminary data.</text>
</comment>
<dbReference type="EMBL" id="JACGCM010002198">
    <property type="protein sequence ID" value="KAF6143673.1"/>
    <property type="molecule type" value="Genomic_DNA"/>
</dbReference>
<organism evidence="1 2">
    <name type="scientific">Kingdonia uniflora</name>
    <dbReference type="NCBI Taxonomy" id="39325"/>
    <lineage>
        <taxon>Eukaryota</taxon>
        <taxon>Viridiplantae</taxon>
        <taxon>Streptophyta</taxon>
        <taxon>Embryophyta</taxon>
        <taxon>Tracheophyta</taxon>
        <taxon>Spermatophyta</taxon>
        <taxon>Magnoliopsida</taxon>
        <taxon>Ranunculales</taxon>
        <taxon>Circaeasteraceae</taxon>
        <taxon>Kingdonia</taxon>
    </lineage>
</organism>